<keyword evidence="2" id="KW-1185">Reference proteome</keyword>
<evidence type="ECO:0000313" key="1">
    <source>
        <dbReference type="EMBL" id="KAG5443428.1"/>
    </source>
</evidence>
<dbReference type="InParanoid" id="A0A3R7FQH0"/>
<evidence type="ECO:0000313" key="2">
    <source>
        <dbReference type="Proteomes" id="UP000286415"/>
    </source>
</evidence>
<reference evidence="1 2" key="1">
    <citation type="journal article" date="2018" name="Biotechnol. Adv.">
        <title>Improved genomic resources and new bioinformatic workflow for the carcinogenic parasite Clonorchis sinensis: Biotechnological implications.</title>
        <authorList>
            <person name="Wang D."/>
            <person name="Korhonen P.K."/>
            <person name="Gasser R.B."/>
            <person name="Young N.D."/>
        </authorList>
    </citation>
    <scope>NUCLEOTIDE SEQUENCE [LARGE SCALE GENOMIC DNA]</scope>
    <source>
        <strain evidence="1">Cs-k2</strain>
    </source>
</reference>
<dbReference type="Proteomes" id="UP000286415">
    <property type="component" value="Unassembled WGS sequence"/>
</dbReference>
<protein>
    <submittedName>
        <fullName evidence="1">Uncharacterized protein</fullName>
    </submittedName>
</protein>
<accession>A0A3R7FQH0</accession>
<dbReference type="AlphaFoldDB" id="A0A3R7FQH0"/>
<dbReference type="EMBL" id="NIRI02000056">
    <property type="protein sequence ID" value="KAG5443428.1"/>
    <property type="molecule type" value="Genomic_DNA"/>
</dbReference>
<comment type="caution">
    <text evidence="1">The sequence shown here is derived from an EMBL/GenBank/DDBJ whole genome shotgun (WGS) entry which is preliminary data.</text>
</comment>
<reference evidence="1 2" key="2">
    <citation type="journal article" date="2021" name="Genomics">
        <title>High-quality reference genome for Clonorchis sinensis.</title>
        <authorList>
            <person name="Young N.D."/>
            <person name="Stroehlein A.J."/>
            <person name="Kinkar L."/>
            <person name="Wang T."/>
            <person name="Sohn W.M."/>
            <person name="Chang B.C.H."/>
            <person name="Kaur P."/>
            <person name="Weisz D."/>
            <person name="Dudchenko O."/>
            <person name="Aiden E.L."/>
            <person name="Korhonen P.K."/>
            <person name="Gasser R.B."/>
        </authorList>
    </citation>
    <scope>NUCLEOTIDE SEQUENCE [LARGE SCALE GENOMIC DNA]</scope>
    <source>
        <strain evidence="1">Cs-k2</strain>
    </source>
</reference>
<proteinExistence type="predicted"/>
<organism evidence="1 2">
    <name type="scientific">Clonorchis sinensis</name>
    <name type="common">Chinese liver fluke</name>
    <dbReference type="NCBI Taxonomy" id="79923"/>
    <lineage>
        <taxon>Eukaryota</taxon>
        <taxon>Metazoa</taxon>
        <taxon>Spiralia</taxon>
        <taxon>Lophotrochozoa</taxon>
        <taxon>Platyhelminthes</taxon>
        <taxon>Trematoda</taxon>
        <taxon>Digenea</taxon>
        <taxon>Opisthorchiida</taxon>
        <taxon>Opisthorchiata</taxon>
        <taxon>Opisthorchiidae</taxon>
        <taxon>Clonorchis</taxon>
    </lineage>
</organism>
<dbReference type="OrthoDB" id="10458810at2759"/>
<sequence length="194" mass="21760">MYPAETKLNEKKLPLNKRVDKYSQGKQATECFFIKETTRKVAKNSSTAQDRFHPSWGSPVLEANTDETTRNSFHLYFGVLSPQFGCCIVTVGCKTCLTKWGTRISLPTVSSQCDRPPIVNAACIESNRTYSHFTAFASKTVAYTWPKVVLSKLKKTRHPIETDLLAFISVELAQWLRHELAGQKVPGSNPTSET</sequence>
<gene>
    <name evidence="1" type="ORF">CSKR_108858</name>
</gene>
<name>A0A3R7FQH0_CLOSI</name>